<dbReference type="AlphaFoldDB" id="Q3AST5"/>
<reference evidence="4" key="1">
    <citation type="submission" date="2005-08" db="EMBL/GenBank/DDBJ databases">
        <title>Complete sequence of Chlorobium chlorochromatii CaD3.</title>
        <authorList>
            <person name="Copeland A."/>
            <person name="Lucas S."/>
            <person name="Lapidus A."/>
            <person name="Barry K."/>
            <person name="Detter J.C."/>
            <person name="Glavina T."/>
            <person name="Hammon N."/>
            <person name="Israni S."/>
            <person name="Pitluck S."/>
            <person name="Bryant D."/>
            <person name="Schmutz J."/>
            <person name="Larimer F."/>
            <person name="Land M."/>
            <person name="Kyrpides N."/>
            <person name="Ivanova N."/>
            <person name="Richardson P."/>
        </authorList>
    </citation>
    <scope>NUCLEOTIDE SEQUENCE [LARGE SCALE GENOMIC DNA]</scope>
    <source>
        <strain evidence="4">CaD3</strain>
    </source>
</reference>
<dbReference type="KEGG" id="cch:Cag_0667"/>
<dbReference type="PANTHER" id="PTHR43284:SF1">
    <property type="entry name" value="ASPARAGINE SYNTHETASE"/>
    <property type="match status" value="1"/>
</dbReference>
<dbReference type="Gene3D" id="3.40.50.620">
    <property type="entry name" value="HUPs"/>
    <property type="match status" value="1"/>
</dbReference>
<evidence type="ECO:0000313" key="4">
    <source>
        <dbReference type="EMBL" id="ABB27940.1"/>
    </source>
</evidence>
<sequence>MKRNIAFFITSNVENSKSFKLAKSHFVKLSDRFGFNVYKTKYLNLNLFIIYEDELEIEVAENEISFPIGNLKKQSLNYDRFLKVRINSSSILIENDYAGTIPVYYSTRDYISLSNIEPCVVLDSKTSSKDISYENIYGFMRYMHFIWDETAYGHIFTMLPDSVYSFILPDFSIESKYLQTVKSSKENINLSDEEVASKLNQLNDELVYRSLSHYDQIILPLSSGYDSRMILASLSKQKELKDKLYCFTYGSDGSVEVEAGRRLTSALGVKWAFIDLPLEFLTKDYLYDIHDVFGSSLHMHGMYQLEFFNEIKKRIKKEKNSCLTSGFMTGVPAGQHNSLLGITNDSSKLTEHMNKFSQSKYWTDIQMEMMKAFKNKNFINKAEERFRMAFNRFDGEIYQKAVMFDVWSRQRNFIGYYPRTLEWKIPTVSPHMTADYANFFMSLSKKHLDDRYAVELMFSKNYEELSKIVSNSNGLRSINSKFENTMFFISRVFRKFKINNFLPKKYANNDFEFSLPSVRHSGKDAIFPLLAKDEFVNKIIGQIISHDAIYELYAKAHSGDVPSYEKLVGLQSLAMSLFLIKDGV</sequence>
<dbReference type="SUPFAM" id="SSF52402">
    <property type="entry name" value="Adenine nucleotide alpha hydrolases-like"/>
    <property type="match status" value="1"/>
</dbReference>
<comment type="catalytic activity">
    <reaction evidence="3">
        <text>L-aspartate + L-glutamine + ATP + H2O = L-asparagine + L-glutamate + AMP + diphosphate + H(+)</text>
        <dbReference type="Rhea" id="RHEA:12228"/>
        <dbReference type="ChEBI" id="CHEBI:15377"/>
        <dbReference type="ChEBI" id="CHEBI:15378"/>
        <dbReference type="ChEBI" id="CHEBI:29985"/>
        <dbReference type="ChEBI" id="CHEBI:29991"/>
        <dbReference type="ChEBI" id="CHEBI:30616"/>
        <dbReference type="ChEBI" id="CHEBI:33019"/>
        <dbReference type="ChEBI" id="CHEBI:58048"/>
        <dbReference type="ChEBI" id="CHEBI:58359"/>
        <dbReference type="ChEBI" id="CHEBI:456215"/>
        <dbReference type="EC" id="6.3.5.4"/>
    </reaction>
</comment>
<dbReference type="InterPro" id="IPR014729">
    <property type="entry name" value="Rossmann-like_a/b/a_fold"/>
</dbReference>
<organism evidence="4">
    <name type="scientific">Chlorobium chlorochromatii (strain CaD3)</name>
    <dbReference type="NCBI Taxonomy" id="340177"/>
    <lineage>
        <taxon>Bacteria</taxon>
        <taxon>Pseudomonadati</taxon>
        <taxon>Chlorobiota</taxon>
        <taxon>Chlorobiia</taxon>
        <taxon>Chlorobiales</taxon>
        <taxon>Chlorobiaceae</taxon>
        <taxon>Chlorobium/Pelodictyon group</taxon>
        <taxon>Chlorobium</taxon>
    </lineage>
</organism>
<dbReference type="EMBL" id="CP000108">
    <property type="protein sequence ID" value="ABB27940.1"/>
    <property type="molecule type" value="Genomic_DNA"/>
</dbReference>
<dbReference type="InterPro" id="IPR051786">
    <property type="entry name" value="ASN_synthetase/amidase"/>
</dbReference>
<comment type="pathway">
    <text evidence="1">Amino-acid biosynthesis; L-asparagine biosynthesis; L-asparagine from L-aspartate (L-Gln route): step 1/1.</text>
</comment>
<dbReference type="STRING" id="340177.Cag_0667"/>
<gene>
    <name evidence="4" type="ordered locus">Cag_0667</name>
</gene>
<proteinExistence type="predicted"/>
<dbReference type="eggNOG" id="COG0367">
    <property type="taxonomic scope" value="Bacteria"/>
</dbReference>
<evidence type="ECO:0000256" key="1">
    <source>
        <dbReference type="ARBA" id="ARBA00005187"/>
    </source>
</evidence>
<dbReference type="PANTHER" id="PTHR43284">
    <property type="entry name" value="ASPARAGINE SYNTHETASE (GLUTAMINE-HYDROLYZING)"/>
    <property type="match status" value="1"/>
</dbReference>
<name>Q3AST5_CHLCH</name>
<evidence type="ECO:0000256" key="2">
    <source>
        <dbReference type="ARBA" id="ARBA00012737"/>
    </source>
</evidence>
<evidence type="ECO:0000256" key="3">
    <source>
        <dbReference type="ARBA" id="ARBA00048741"/>
    </source>
</evidence>
<dbReference type="GO" id="GO:0004066">
    <property type="term" value="F:asparagine synthase (glutamine-hydrolyzing) activity"/>
    <property type="evidence" value="ECO:0007669"/>
    <property type="project" value="UniProtKB-EC"/>
</dbReference>
<dbReference type="EC" id="6.3.5.4" evidence="2"/>
<dbReference type="OrthoDB" id="693367at2"/>
<accession>Q3AST5</accession>
<protein>
    <recommendedName>
        <fullName evidence="2">asparagine synthase (glutamine-hydrolyzing)</fullName>
        <ecNumber evidence="2">6.3.5.4</ecNumber>
    </recommendedName>
</protein>
<dbReference type="HOGENOM" id="CLU_466684_0_0_10"/>